<name>A0A9Q3GY49_9BASI</name>
<feature type="compositionally biased region" description="Polar residues" evidence="1">
    <location>
        <begin position="524"/>
        <end position="534"/>
    </location>
</feature>
<protein>
    <submittedName>
        <fullName evidence="2">Uncharacterized protein</fullName>
    </submittedName>
</protein>
<feature type="region of interest" description="Disordered" evidence="1">
    <location>
        <begin position="718"/>
        <end position="756"/>
    </location>
</feature>
<feature type="compositionally biased region" description="Polar residues" evidence="1">
    <location>
        <begin position="469"/>
        <end position="480"/>
    </location>
</feature>
<evidence type="ECO:0000313" key="2">
    <source>
        <dbReference type="EMBL" id="MBW0484226.1"/>
    </source>
</evidence>
<dbReference type="GO" id="GO:0072357">
    <property type="term" value="C:PTW/PP1 phosphatase complex"/>
    <property type="evidence" value="ECO:0007669"/>
    <property type="project" value="TreeGrafter"/>
</dbReference>
<feature type="compositionally biased region" description="Polar residues" evidence="1">
    <location>
        <begin position="1"/>
        <end position="20"/>
    </location>
</feature>
<comment type="caution">
    <text evidence="2">The sequence shown here is derived from an EMBL/GenBank/DDBJ whole genome shotgun (WGS) entry which is preliminary data.</text>
</comment>
<feature type="region of interest" description="Disordered" evidence="1">
    <location>
        <begin position="1"/>
        <end position="21"/>
    </location>
</feature>
<feature type="region of interest" description="Disordered" evidence="1">
    <location>
        <begin position="1080"/>
        <end position="1138"/>
    </location>
</feature>
<dbReference type="GO" id="GO:0000785">
    <property type="term" value="C:chromatin"/>
    <property type="evidence" value="ECO:0007669"/>
    <property type="project" value="TreeGrafter"/>
</dbReference>
<dbReference type="Proteomes" id="UP000765509">
    <property type="component" value="Unassembled WGS sequence"/>
</dbReference>
<sequence length="1165" mass="125771">MLLPSNPASQTATPLPSTTGALLDPADPIWRHVKTDWDRQFVSRVNFIPWLRAQLVLDPIDESLPEPEPLLKYIKRRLALLQSQQKLRTAGSNAHQPTSGNGLTSDASAAIQASSKPLLPHSQPSAGDSNNITLPASGPSPQRVQEPTYSGSAASLVPTAGSQNCGLSHPIISSVPSPYESNRSSSSSLGVSNIALLQQSHGPTAYSFNNSHSTSSGSAFSSQLGAIADAHMGNSMLSSTSTPLALTSNSDTQPSTLQPKSETYSIGNQYDSTHQQAQLSQPSHTQLLRHPQHTQIQQLQSSQLVQSPQSQLTQFSPLQPSQLSTHFITHTPQPTPALIAATHAISQCHPLQPQNVNRYLSSALSSNPTPLLQNPVDQRENAFSLDTKAFNFYPAALAEHNICGFRPFGEIDPVLMGTYGALSSQLPSGLPAISPAVDTALPKANVSSSESEKQPRTRSTTLAKRKNTKVTTEAEVSNTEKPLYKPDQEGKVSLGLVKQSTPSNVDPDAITTATNKNTSRHDATNVSSNLHSSTKPAIDQYDRKAWKSRLSTVRSELDHISKTPTRAGSKLFKILSIYTMKSTPASGDWSSIPPDGRTEVLSAIKASAPKEFYNSWVLESKGLSMLEAWLKGALHAHDRVTTEDRGTHDEGNHQDSLLVLLLQILEKLPLTVDNLKSYSFPKQIVRINKEPSIAKFSHKVKQLSASLEQKWRSIARGAAGPPPKTVSNENASSVPPLVDNKKRVEPSTGSIQVKKRKVEGTTTKVTVISKAPTSKSTDDLFGRPDKARLPAFTKKKFEPPATPATVQDPFAEAMAELRGRNTSTSLGEVPSKAVTVAPASNGKSGKRVTFAADNVLCQIKIVERLVYEGEEYETHPVGDARKMDAIEGRYLHLSDDFLEEEMEWEIPLEVILTSETISNLETSPLVSNEAETQEKREKAVVEVTYSDESQIPDSPHEPVDPEESGDGSSNLPKIMKLGGSLLHDPEVSRLIARAQADISVDAPVAPDHTVSDLLARLGGCAPQTSNPPLTSTLPPGFDMTLLNSISQSGSLQALMAVPGSMAPTTPSGFTPLDVDPYPTAKRDNGWGAAAGSARMSSREQSHTSTHPPYIPTGPSAGVPRGKRQRKKGKEGSEPRISAHDAFGRHIKCKWWPHCPHGHKCFYKHG</sequence>
<dbReference type="EMBL" id="AVOT02007587">
    <property type="protein sequence ID" value="MBW0484226.1"/>
    <property type="molecule type" value="Genomic_DNA"/>
</dbReference>
<evidence type="ECO:0000256" key="1">
    <source>
        <dbReference type="SAM" id="MobiDB-lite"/>
    </source>
</evidence>
<feature type="region of interest" description="Disordered" evidence="1">
    <location>
        <begin position="88"/>
        <end position="107"/>
    </location>
</feature>
<feature type="region of interest" description="Disordered" evidence="1">
    <location>
        <begin position="443"/>
        <end position="534"/>
    </location>
</feature>
<dbReference type="PANTHER" id="PTHR46557">
    <property type="entry name" value="SERINE/THREONINE-PROTEIN PHOSPHATASE 1 REGULATORY SUBUNIT 10-RELATED"/>
    <property type="match status" value="1"/>
</dbReference>
<feature type="region of interest" description="Disordered" evidence="1">
    <location>
        <begin position="944"/>
        <end position="970"/>
    </location>
</feature>
<dbReference type="AlphaFoldDB" id="A0A9Q3GY49"/>
<gene>
    <name evidence="2" type="ORF">O181_023941</name>
</gene>
<feature type="compositionally biased region" description="Polar residues" evidence="1">
    <location>
        <begin position="122"/>
        <end position="153"/>
    </location>
</feature>
<feature type="compositionally biased region" description="Polar residues" evidence="1">
    <location>
        <begin position="251"/>
        <end position="266"/>
    </location>
</feature>
<evidence type="ECO:0000313" key="3">
    <source>
        <dbReference type="Proteomes" id="UP000765509"/>
    </source>
</evidence>
<dbReference type="OrthoDB" id="6159439at2759"/>
<dbReference type="PANTHER" id="PTHR46557:SF1">
    <property type="entry name" value="SERINE_THREONINE-PROTEIN PHOSPHATASE 1 REGULATORY SUBUNIT 10"/>
    <property type="match status" value="1"/>
</dbReference>
<feature type="compositionally biased region" description="Low complexity" evidence="1">
    <location>
        <begin position="239"/>
        <end position="250"/>
    </location>
</feature>
<accession>A0A9Q3GY49</accession>
<organism evidence="2 3">
    <name type="scientific">Austropuccinia psidii MF-1</name>
    <dbReference type="NCBI Taxonomy" id="1389203"/>
    <lineage>
        <taxon>Eukaryota</taxon>
        <taxon>Fungi</taxon>
        <taxon>Dikarya</taxon>
        <taxon>Basidiomycota</taxon>
        <taxon>Pucciniomycotina</taxon>
        <taxon>Pucciniomycetes</taxon>
        <taxon>Pucciniales</taxon>
        <taxon>Sphaerophragmiaceae</taxon>
        <taxon>Austropuccinia</taxon>
    </lineage>
</organism>
<reference evidence="2" key="1">
    <citation type="submission" date="2021-03" db="EMBL/GenBank/DDBJ databases">
        <title>Draft genome sequence of rust myrtle Austropuccinia psidii MF-1, a brazilian biotype.</title>
        <authorList>
            <person name="Quecine M.C."/>
            <person name="Pachon D.M.R."/>
            <person name="Bonatelli M.L."/>
            <person name="Correr F.H."/>
            <person name="Franceschini L.M."/>
            <person name="Leite T.F."/>
            <person name="Margarido G.R.A."/>
            <person name="Almeida C.A."/>
            <person name="Ferrarezi J.A."/>
            <person name="Labate C.A."/>
        </authorList>
    </citation>
    <scope>NUCLEOTIDE SEQUENCE</scope>
    <source>
        <strain evidence="2">MF-1</strain>
    </source>
</reference>
<proteinExistence type="predicted"/>
<feature type="region of interest" description="Disordered" evidence="1">
    <location>
        <begin position="116"/>
        <end position="157"/>
    </location>
</feature>
<feature type="region of interest" description="Disordered" evidence="1">
    <location>
        <begin position="239"/>
        <end position="266"/>
    </location>
</feature>
<feature type="compositionally biased region" description="Basic and acidic residues" evidence="1">
    <location>
        <begin position="1129"/>
        <end position="1138"/>
    </location>
</feature>
<keyword evidence="3" id="KW-1185">Reference proteome</keyword>
<dbReference type="GO" id="GO:0008157">
    <property type="term" value="F:protein phosphatase 1 binding"/>
    <property type="evidence" value="ECO:0007669"/>
    <property type="project" value="TreeGrafter"/>
</dbReference>